<accession>A0ABP7WD49</accession>
<sequence>MFPPVVNEQVNERAVDEQLHRLAQAHCVASSYKDWRERETPVPKETLVAVLAALGVDASTPGAVRDELARLEEQRRQRLLPPVVACRRVPGADQIRVPSQTEVSVELADGTTLTPPPASPTAEGHLAYTLPSETPLGWHRVRARRGSQEQDAALLVAPDRLRTPERVWGFTAQLYSVRSRASWGMGDLHDLAQLAAWSGRELDAGFVLVNPLHATEPTPPINPSPYSPMSRRFASPLYLRVEDVPEYRDLSADDRERIAALAAPLRQDERLIDRDAVWTAKRQALETLYRVPRTPSRQQAYESFRQREGTALTAFATWCALAEEHGNDWRRWPSVLRDADSPAVAREAERLAPCVDFHAWLQWQLDEQLTAVQRTATASGMPIGIMHDLAVGVTHSSADAWVYRDAFAEGMSVGAPPDEFNQRGQDWGQPPWHPQRLAQAEYAPYRDMLAASLRRGGGLRIDHAMQVSRLWWVPEGGSPADGTYVGYDRNALLSCLTWEAARADAVIVGEDLGTVEPQVREDLAERGVLGTSLLWFERDRAGRPKPPGQWRELSLATVGTHDMPPITGFLHGDHVALRDRLGLLTRPAADEAADHRRLLAGWLALLHAEGLLADPPDALLRAVARGAHDHDEAAAAALHALLARTPARLIGVSLADAVGERRTQNQPGTSDEYPNWRVPLAGADGRPVPLDDLPADPRVAAAVAPVRAATRTRA</sequence>
<dbReference type="Pfam" id="PF02446">
    <property type="entry name" value="Glyco_hydro_77"/>
    <property type="match status" value="1"/>
</dbReference>
<dbReference type="InterPro" id="IPR048458">
    <property type="entry name" value="MalQ_N"/>
</dbReference>
<evidence type="ECO:0000256" key="9">
    <source>
        <dbReference type="ARBA" id="ARBA00031501"/>
    </source>
</evidence>
<comment type="caution">
    <text evidence="12">The sequence shown here is derived from an EMBL/GenBank/DDBJ whole genome shotgun (WGS) entry which is preliminary data.</text>
</comment>
<evidence type="ECO:0000256" key="10">
    <source>
        <dbReference type="RuleBase" id="RU361207"/>
    </source>
</evidence>
<feature type="domain" description="MalQ N-terminal beta-sandwich" evidence="11">
    <location>
        <begin position="80"/>
        <end position="158"/>
    </location>
</feature>
<dbReference type="RefSeq" id="WP_344952650.1">
    <property type="nucleotide sequence ID" value="NZ_BAAAZG010000039.1"/>
</dbReference>
<evidence type="ECO:0000256" key="1">
    <source>
        <dbReference type="ARBA" id="ARBA00000439"/>
    </source>
</evidence>
<keyword evidence="13" id="KW-1185">Reference proteome</keyword>
<dbReference type="NCBIfam" id="TIGR00217">
    <property type="entry name" value="malQ"/>
    <property type="match status" value="1"/>
</dbReference>
<evidence type="ECO:0000256" key="8">
    <source>
        <dbReference type="ARBA" id="ARBA00031423"/>
    </source>
</evidence>
<evidence type="ECO:0000256" key="7">
    <source>
        <dbReference type="ARBA" id="ARBA00023277"/>
    </source>
</evidence>
<dbReference type="SUPFAM" id="SSF51445">
    <property type="entry name" value="(Trans)glycosidases"/>
    <property type="match status" value="1"/>
</dbReference>
<dbReference type="Pfam" id="PF21226">
    <property type="entry name" value="MalQ_N"/>
    <property type="match status" value="1"/>
</dbReference>
<evidence type="ECO:0000313" key="13">
    <source>
        <dbReference type="Proteomes" id="UP001500683"/>
    </source>
</evidence>
<protein>
    <recommendedName>
        <fullName evidence="4 10">4-alpha-glucanotransferase</fullName>
        <ecNumber evidence="3 10">2.4.1.25</ecNumber>
    </recommendedName>
    <alternativeName>
        <fullName evidence="8 10">Amylomaltase</fullName>
    </alternativeName>
    <alternativeName>
        <fullName evidence="9 10">Disproportionating enzyme</fullName>
    </alternativeName>
</protein>
<dbReference type="Gene3D" id="3.20.20.80">
    <property type="entry name" value="Glycosidases"/>
    <property type="match status" value="1"/>
</dbReference>
<keyword evidence="5 10" id="KW-0328">Glycosyltransferase</keyword>
<dbReference type="EC" id="2.4.1.25" evidence="3 10"/>
<reference evidence="13" key="1">
    <citation type="journal article" date="2019" name="Int. J. Syst. Evol. Microbiol.">
        <title>The Global Catalogue of Microorganisms (GCM) 10K type strain sequencing project: providing services to taxonomists for standard genome sequencing and annotation.</title>
        <authorList>
            <consortium name="The Broad Institute Genomics Platform"/>
            <consortium name="The Broad Institute Genome Sequencing Center for Infectious Disease"/>
            <person name="Wu L."/>
            <person name="Ma J."/>
        </authorList>
    </citation>
    <scope>NUCLEOTIDE SEQUENCE [LARGE SCALE GENOMIC DNA]</scope>
    <source>
        <strain evidence="13">JCM 16702</strain>
    </source>
</reference>
<evidence type="ECO:0000256" key="5">
    <source>
        <dbReference type="ARBA" id="ARBA00022676"/>
    </source>
</evidence>
<dbReference type="InterPro" id="IPR003385">
    <property type="entry name" value="Glyco_hydro_77"/>
</dbReference>
<dbReference type="PANTHER" id="PTHR32438">
    <property type="entry name" value="4-ALPHA-GLUCANOTRANSFERASE DPE1, CHLOROPLASTIC/AMYLOPLASTIC"/>
    <property type="match status" value="1"/>
</dbReference>
<comment type="similarity">
    <text evidence="2 10">Belongs to the disproportionating enzyme family.</text>
</comment>
<dbReference type="EMBL" id="BAAAZG010000039">
    <property type="protein sequence ID" value="GAA4086053.1"/>
    <property type="molecule type" value="Genomic_DNA"/>
</dbReference>
<evidence type="ECO:0000256" key="2">
    <source>
        <dbReference type="ARBA" id="ARBA00005684"/>
    </source>
</evidence>
<keyword evidence="6 10" id="KW-0808">Transferase</keyword>
<gene>
    <name evidence="12" type="primary">malQ</name>
    <name evidence="12" type="ORF">GCM10022214_52640</name>
</gene>
<proteinExistence type="inferred from homology"/>
<dbReference type="Proteomes" id="UP001500683">
    <property type="component" value="Unassembled WGS sequence"/>
</dbReference>
<name>A0ABP7WD49_9ACTN</name>
<evidence type="ECO:0000256" key="4">
    <source>
        <dbReference type="ARBA" id="ARBA00020295"/>
    </source>
</evidence>
<dbReference type="PANTHER" id="PTHR32438:SF5">
    <property type="entry name" value="4-ALPHA-GLUCANOTRANSFERASE DPE1, CHLOROPLASTIC_AMYLOPLASTIC"/>
    <property type="match status" value="1"/>
</dbReference>
<evidence type="ECO:0000256" key="3">
    <source>
        <dbReference type="ARBA" id="ARBA00012560"/>
    </source>
</evidence>
<keyword evidence="7 10" id="KW-0119">Carbohydrate metabolism</keyword>
<evidence type="ECO:0000259" key="11">
    <source>
        <dbReference type="Pfam" id="PF21226"/>
    </source>
</evidence>
<evidence type="ECO:0000256" key="6">
    <source>
        <dbReference type="ARBA" id="ARBA00022679"/>
    </source>
</evidence>
<organism evidence="12 13">
    <name type="scientific">Actinomadura miaoliensis</name>
    <dbReference type="NCBI Taxonomy" id="430685"/>
    <lineage>
        <taxon>Bacteria</taxon>
        <taxon>Bacillati</taxon>
        <taxon>Actinomycetota</taxon>
        <taxon>Actinomycetes</taxon>
        <taxon>Streptosporangiales</taxon>
        <taxon>Thermomonosporaceae</taxon>
        <taxon>Actinomadura</taxon>
    </lineage>
</organism>
<comment type="catalytic activity">
    <reaction evidence="1 10">
        <text>Transfers a segment of a (1-&gt;4)-alpha-D-glucan to a new position in an acceptor, which may be glucose or a (1-&gt;4)-alpha-D-glucan.</text>
        <dbReference type="EC" id="2.4.1.25"/>
    </reaction>
</comment>
<evidence type="ECO:0000313" key="12">
    <source>
        <dbReference type="EMBL" id="GAA4086053.1"/>
    </source>
</evidence>
<dbReference type="InterPro" id="IPR017853">
    <property type="entry name" value="GH"/>
</dbReference>